<dbReference type="AlphaFoldDB" id="A0A0R1WHQ9"/>
<accession>A0A0R1WHQ9</accession>
<sequence length="52" mass="5777">MAIESYSKESLVNSTGFSPMDRDILKIVLDNSKQYSLPAANQEIIKFKGGIK</sequence>
<name>A0A0R1WHQ9_9LACO</name>
<dbReference type="Proteomes" id="UP000051302">
    <property type="component" value="Unassembled WGS sequence"/>
</dbReference>
<protein>
    <submittedName>
        <fullName evidence="1">Uncharacterized protein</fullName>
    </submittedName>
</protein>
<dbReference type="RefSeq" id="WP_157049146.1">
    <property type="nucleotide sequence ID" value="NZ_AZFV01000009.1"/>
</dbReference>
<keyword evidence="2" id="KW-1185">Reference proteome</keyword>
<dbReference type="STRING" id="1423774.FD31_GL002683"/>
<gene>
    <name evidence="1" type="ORF">FD31_GL002683</name>
</gene>
<evidence type="ECO:0000313" key="1">
    <source>
        <dbReference type="EMBL" id="KRM17490.1"/>
    </source>
</evidence>
<organism evidence="1 2">
    <name type="scientific">Companilactobacillus nantensis DSM 16982</name>
    <dbReference type="NCBI Taxonomy" id="1423774"/>
    <lineage>
        <taxon>Bacteria</taxon>
        <taxon>Bacillati</taxon>
        <taxon>Bacillota</taxon>
        <taxon>Bacilli</taxon>
        <taxon>Lactobacillales</taxon>
        <taxon>Lactobacillaceae</taxon>
        <taxon>Companilactobacillus</taxon>
    </lineage>
</organism>
<proteinExistence type="predicted"/>
<comment type="caution">
    <text evidence="1">The sequence shown here is derived from an EMBL/GenBank/DDBJ whole genome shotgun (WGS) entry which is preliminary data.</text>
</comment>
<evidence type="ECO:0000313" key="2">
    <source>
        <dbReference type="Proteomes" id="UP000051302"/>
    </source>
</evidence>
<dbReference type="PATRIC" id="fig|1423774.3.peg.2791"/>
<reference evidence="1 2" key="1">
    <citation type="journal article" date="2015" name="Genome Announc.">
        <title>Expanding the biotechnology potential of lactobacilli through comparative genomics of 213 strains and associated genera.</title>
        <authorList>
            <person name="Sun Z."/>
            <person name="Harris H.M."/>
            <person name="McCann A."/>
            <person name="Guo C."/>
            <person name="Argimon S."/>
            <person name="Zhang W."/>
            <person name="Yang X."/>
            <person name="Jeffery I.B."/>
            <person name="Cooney J.C."/>
            <person name="Kagawa T.F."/>
            <person name="Liu W."/>
            <person name="Song Y."/>
            <person name="Salvetti E."/>
            <person name="Wrobel A."/>
            <person name="Rasinkangas P."/>
            <person name="Parkhill J."/>
            <person name="Rea M.C."/>
            <person name="O'Sullivan O."/>
            <person name="Ritari J."/>
            <person name="Douillard F.P."/>
            <person name="Paul Ross R."/>
            <person name="Yang R."/>
            <person name="Briner A.E."/>
            <person name="Felis G.E."/>
            <person name="de Vos W.M."/>
            <person name="Barrangou R."/>
            <person name="Klaenhammer T.R."/>
            <person name="Caufield P.W."/>
            <person name="Cui Y."/>
            <person name="Zhang H."/>
            <person name="O'Toole P.W."/>
        </authorList>
    </citation>
    <scope>NUCLEOTIDE SEQUENCE [LARGE SCALE GENOMIC DNA]</scope>
    <source>
        <strain evidence="1 2">DSM 16982</strain>
    </source>
</reference>
<dbReference type="EMBL" id="AZFV01000009">
    <property type="protein sequence ID" value="KRM17490.1"/>
    <property type="molecule type" value="Genomic_DNA"/>
</dbReference>